<dbReference type="InterPro" id="IPR003838">
    <property type="entry name" value="ABC3_permease_C"/>
</dbReference>
<feature type="transmembrane region" description="Helical" evidence="6">
    <location>
        <begin position="686"/>
        <end position="711"/>
    </location>
</feature>
<dbReference type="Pfam" id="PF12704">
    <property type="entry name" value="MacB_PCD"/>
    <property type="match status" value="1"/>
</dbReference>
<dbReference type="KEGG" id="cbae:COR50_06360"/>
<evidence type="ECO:0000256" key="5">
    <source>
        <dbReference type="ARBA" id="ARBA00023136"/>
    </source>
</evidence>
<accession>A0A291QSH5</accession>
<dbReference type="EMBL" id="CP023777">
    <property type="protein sequence ID" value="ATL46832.1"/>
    <property type="molecule type" value="Genomic_DNA"/>
</dbReference>
<evidence type="ECO:0000313" key="10">
    <source>
        <dbReference type="Proteomes" id="UP000220133"/>
    </source>
</evidence>
<feature type="domain" description="MacB-like periplasmic core" evidence="8">
    <location>
        <begin position="20"/>
        <end position="238"/>
    </location>
</feature>
<evidence type="ECO:0000259" key="8">
    <source>
        <dbReference type="Pfam" id="PF12704"/>
    </source>
</evidence>
<feature type="transmembrane region" description="Helical" evidence="6">
    <location>
        <begin position="387"/>
        <end position="410"/>
    </location>
</feature>
<evidence type="ECO:0000256" key="1">
    <source>
        <dbReference type="ARBA" id="ARBA00004651"/>
    </source>
</evidence>
<reference evidence="9 10" key="1">
    <citation type="submission" date="2017-10" db="EMBL/GenBank/DDBJ databases">
        <title>Paenichitinophaga pekingensis gen. nov., sp. nov., isolated from activated sludge.</title>
        <authorList>
            <person name="Jin D."/>
            <person name="Kong X."/>
            <person name="Deng Y."/>
            <person name="Bai Z."/>
        </authorList>
    </citation>
    <scope>NUCLEOTIDE SEQUENCE [LARGE SCALE GENOMIC DNA]</scope>
    <source>
        <strain evidence="9 10">13</strain>
    </source>
</reference>
<dbReference type="PANTHER" id="PTHR30572:SF18">
    <property type="entry name" value="ABC-TYPE MACROLIDE FAMILY EXPORT SYSTEM PERMEASE COMPONENT 2"/>
    <property type="match status" value="1"/>
</dbReference>
<feature type="transmembrane region" description="Helical" evidence="6">
    <location>
        <begin position="732"/>
        <end position="757"/>
    </location>
</feature>
<feature type="transmembrane region" description="Helical" evidence="6">
    <location>
        <begin position="772"/>
        <end position="792"/>
    </location>
</feature>
<feature type="transmembrane region" description="Helical" evidence="6">
    <location>
        <begin position="340"/>
        <end position="367"/>
    </location>
</feature>
<protein>
    <submittedName>
        <fullName evidence="9">Uncharacterized protein</fullName>
    </submittedName>
</protein>
<comment type="subcellular location">
    <subcellularLocation>
        <location evidence="1">Cell membrane</location>
        <topology evidence="1">Multi-pass membrane protein</topology>
    </subcellularLocation>
</comment>
<evidence type="ECO:0000256" key="2">
    <source>
        <dbReference type="ARBA" id="ARBA00022475"/>
    </source>
</evidence>
<keyword evidence="4 6" id="KW-1133">Transmembrane helix</keyword>
<proteinExistence type="predicted"/>
<evidence type="ECO:0000259" key="7">
    <source>
        <dbReference type="Pfam" id="PF02687"/>
    </source>
</evidence>
<dbReference type="RefSeq" id="WP_098193218.1">
    <property type="nucleotide sequence ID" value="NZ_CP023777.1"/>
</dbReference>
<keyword evidence="10" id="KW-1185">Reference proteome</keyword>
<dbReference type="AlphaFoldDB" id="A0A291QSH5"/>
<evidence type="ECO:0000256" key="3">
    <source>
        <dbReference type="ARBA" id="ARBA00022692"/>
    </source>
</evidence>
<feature type="transmembrane region" description="Helical" evidence="6">
    <location>
        <begin position="293"/>
        <end position="319"/>
    </location>
</feature>
<feature type="domain" description="ABC3 transporter permease C-terminal" evidence="7">
    <location>
        <begin position="298"/>
        <end position="415"/>
    </location>
</feature>
<dbReference type="Pfam" id="PF02687">
    <property type="entry name" value="FtsX"/>
    <property type="match status" value="2"/>
</dbReference>
<name>A0A291QSH5_9BACT</name>
<feature type="domain" description="ABC3 transporter permease C-terminal" evidence="7">
    <location>
        <begin position="691"/>
        <end position="802"/>
    </location>
</feature>
<sequence length="809" mass="90785">MFLNYIKIAWRNIWKSKVITGINVFGLSVAIGAALLLGLTASWEFSFDNFHPNEKDLYQIYFRNYGANGEVEERSNMTIPLVPALLNECPSVLNACRIISGPGQLKYKDKTFGAYSRCADPGILKMFNFPVIEGNKTNPLGELNNAVMTETAAKKYFKEEDPIGKTIELKSLDGWDNYVVTAILKDIPENSSIDFEILTRFEKSYGYEDSKDNWHNSSHEQFVQLRPGTNPATFESQAINVLNKYYAEDIEQAKKDGINPGPGGNYKEIKTIPINEIHFSGITRTGSSIKKSIPVLLIVITIFLLLIACINFINLSVGRSFTRAKEIGMRKMLGAFKRQLFFQLWGEAFFVCFISLIVGLALAMLILPEYNSLFSANLKLVNVLKPMNILGVVISFVLLTLFAGGYPAIVMMQLNTVEVLKGKLKINRKNYFRNGLIVMQFVFSSILICCTLVAWEQLNFLKSKPLGFNKDAVISVPIANLMNGNKLVQLLQDKLQNNSSIKYVSGASNNLGLGKDGSTMTSRVGFRFEEHDVETNWLSASYDYIPTLGIEIIKGRNFNKAYATDSFGIIINEAMWKHLDIKDREPIGLELPINDEGPKMKIVGIMKDYNFQSLHKKIEPLSITLATNNDYIPYAFVQVAGGQYENGMKAVETAWNEILPNQKFYGSFLDENIERQYKREEKLSSIFVSGAILTVIVSCMGLFAISLLVIAQRTKEIGIRKTLGASIMNITVLLSFDFMKLVGLGIVVALPLALYFLDSWLSDFAYHVSIRWWYLLLVALVAIIIALVTVSYQSIRAALMNPVKSLKTE</sequence>
<dbReference type="InterPro" id="IPR025857">
    <property type="entry name" value="MacB_PCD"/>
</dbReference>
<dbReference type="GO" id="GO:0005886">
    <property type="term" value="C:plasma membrane"/>
    <property type="evidence" value="ECO:0007669"/>
    <property type="project" value="UniProtKB-SubCell"/>
</dbReference>
<feature type="transmembrane region" description="Helical" evidence="6">
    <location>
        <begin position="21"/>
        <end position="43"/>
    </location>
</feature>
<evidence type="ECO:0000313" key="9">
    <source>
        <dbReference type="EMBL" id="ATL46832.1"/>
    </source>
</evidence>
<evidence type="ECO:0000256" key="4">
    <source>
        <dbReference type="ARBA" id="ARBA00022989"/>
    </source>
</evidence>
<dbReference type="PANTHER" id="PTHR30572">
    <property type="entry name" value="MEMBRANE COMPONENT OF TRANSPORTER-RELATED"/>
    <property type="match status" value="1"/>
</dbReference>
<dbReference type="Proteomes" id="UP000220133">
    <property type="component" value="Chromosome"/>
</dbReference>
<dbReference type="OrthoDB" id="5933722at2"/>
<dbReference type="GO" id="GO:0022857">
    <property type="term" value="F:transmembrane transporter activity"/>
    <property type="evidence" value="ECO:0007669"/>
    <property type="project" value="TreeGrafter"/>
</dbReference>
<dbReference type="InterPro" id="IPR050250">
    <property type="entry name" value="Macrolide_Exporter_MacB"/>
</dbReference>
<keyword evidence="3 6" id="KW-0812">Transmembrane</keyword>
<gene>
    <name evidence="9" type="ORF">COR50_06360</name>
</gene>
<keyword evidence="2" id="KW-1003">Cell membrane</keyword>
<keyword evidence="5 6" id="KW-0472">Membrane</keyword>
<feature type="transmembrane region" description="Helical" evidence="6">
    <location>
        <begin position="431"/>
        <end position="455"/>
    </location>
</feature>
<organism evidence="9 10">
    <name type="scientific">Chitinophaga caeni</name>
    <dbReference type="NCBI Taxonomy" id="2029983"/>
    <lineage>
        <taxon>Bacteria</taxon>
        <taxon>Pseudomonadati</taxon>
        <taxon>Bacteroidota</taxon>
        <taxon>Chitinophagia</taxon>
        <taxon>Chitinophagales</taxon>
        <taxon>Chitinophagaceae</taxon>
        <taxon>Chitinophaga</taxon>
    </lineage>
</organism>
<evidence type="ECO:0000256" key="6">
    <source>
        <dbReference type="SAM" id="Phobius"/>
    </source>
</evidence>